<organism evidence="2 3">
    <name type="scientific">Nocardia tengchongensis</name>
    <dbReference type="NCBI Taxonomy" id="2055889"/>
    <lineage>
        <taxon>Bacteria</taxon>
        <taxon>Bacillati</taxon>
        <taxon>Actinomycetota</taxon>
        <taxon>Actinomycetes</taxon>
        <taxon>Mycobacteriales</taxon>
        <taxon>Nocardiaceae</taxon>
        <taxon>Nocardia</taxon>
    </lineage>
</organism>
<accession>A0ABX8CZI4</accession>
<evidence type="ECO:0000256" key="1">
    <source>
        <dbReference type="SAM" id="MobiDB-lite"/>
    </source>
</evidence>
<protein>
    <submittedName>
        <fullName evidence="2">Uncharacterized protein</fullName>
    </submittedName>
</protein>
<feature type="region of interest" description="Disordered" evidence="1">
    <location>
        <begin position="71"/>
        <end position="90"/>
    </location>
</feature>
<reference evidence="2 3" key="1">
    <citation type="submission" date="2021-04" db="EMBL/GenBank/DDBJ databases">
        <title>Nocardia tengchongensis.</title>
        <authorList>
            <person name="Zhuang k."/>
            <person name="Ran Y."/>
            <person name="Li W."/>
        </authorList>
    </citation>
    <scope>NUCLEOTIDE SEQUENCE [LARGE SCALE GENOMIC DNA]</scope>
    <source>
        <strain evidence="2 3">CFH S0057</strain>
    </source>
</reference>
<sequence>MRSRVFADPPMELTDAERKRGERAARKAARDARKSLVQTKRNQYRRYREKAGDKYLDWPQWRITYLEEYRSGPLPESTRGGISAGDSLSS</sequence>
<gene>
    <name evidence="2" type="ORF">KHQ06_32410</name>
</gene>
<dbReference type="Proteomes" id="UP000683310">
    <property type="component" value="Chromosome"/>
</dbReference>
<evidence type="ECO:0000313" key="2">
    <source>
        <dbReference type="EMBL" id="QVI25277.1"/>
    </source>
</evidence>
<proteinExistence type="predicted"/>
<name>A0ABX8CZI4_9NOCA</name>
<keyword evidence="3" id="KW-1185">Reference proteome</keyword>
<dbReference type="EMBL" id="CP074371">
    <property type="protein sequence ID" value="QVI25277.1"/>
    <property type="molecule type" value="Genomic_DNA"/>
</dbReference>
<feature type="region of interest" description="Disordered" evidence="1">
    <location>
        <begin position="1"/>
        <end position="36"/>
    </location>
</feature>
<evidence type="ECO:0000313" key="3">
    <source>
        <dbReference type="Proteomes" id="UP000683310"/>
    </source>
</evidence>
<feature type="compositionally biased region" description="Basic and acidic residues" evidence="1">
    <location>
        <begin position="15"/>
        <end position="34"/>
    </location>
</feature>